<feature type="transmembrane region" description="Helical" evidence="1">
    <location>
        <begin position="40"/>
        <end position="57"/>
    </location>
</feature>
<dbReference type="EMBL" id="BAAAHE010000010">
    <property type="protein sequence ID" value="GAA0613085.1"/>
    <property type="molecule type" value="Genomic_DNA"/>
</dbReference>
<proteinExistence type="predicted"/>
<accession>A0ABP3RM40</accession>
<evidence type="ECO:0000313" key="3">
    <source>
        <dbReference type="Proteomes" id="UP001500957"/>
    </source>
</evidence>
<sequence length="65" mass="6633">MSNHETPARTAPLPVWAAAAVLVGLVLLALVPAIGPAGTVMAAGVLGSFTFVVLTVARRRPVENN</sequence>
<evidence type="ECO:0000256" key="1">
    <source>
        <dbReference type="SAM" id="Phobius"/>
    </source>
</evidence>
<name>A0ABP3RM40_9ACTN</name>
<keyword evidence="3" id="KW-1185">Reference proteome</keyword>
<feature type="transmembrane region" description="Helical" evidence="1">
    <location>
        <begin position="12"/>
        <end position="34"/>
    </location>
</feature>
<dbReference type="Proteomes" id="UP001500957">
    <property type="component" value="Unassembled WGS sequence"/>
</dbReference>
<protein>
    <submittedName>
        <fullName evidence="2">Uncharacterized protein</fullName>
    </submittedName>
</protein>
<keyword evidence="1" id="KW-0812">Transmembrane</keyword>
<gene>
    <name evidence="2" type="ORF">GCM10009547_13720</name>
</gene>
<reference evidence="3" key="1">
    <citation type="journal article" date="2019" name="Int. J. Syst. Evol. Microbiol.">
        <title>The Global Catalogue of Microorganisms (GCM) 10K type strain sequencing project: providing services to taxonomists for standard genome sequencing and annotation.</title>
        <authorList>
            <consortium name="The Broad Institute Genomics Platform"/>
            <consortium name="The Broad Institute Genome Sequencing Center for Infectious Disease"/>
            <person name="Wu L."/>
            <person name="Ma J."/>
        </authorList>
    </citation>
    <scope>NUCLEOTIDE SEQUENCE [LARGE SCALE GENOMIC DNA]</scope>
    <source>
        <strain evidence="3">JCM 10671</strain>
    </source>
</reference>
<comment type="caution">
    <text evidence="2">The sequence shown here is derived from an EMBL/GenBank/DDBJ whole genome shotgun (WGS) entry which is preliminary data.</text>
</comment>
<evidence type="ECO:0000313" key="2">
    <source>
        <dbReference type="EMBL" id="GAA0613085.1"/>
    </source>
</evidence>
<keyword evidence="1" id="KW-0472">Membrane</keyword>
<keyword evidence="1" id="KW-1133">Transmembrane helix</keyword>
<dbReference type="RefSeq" id="WP_344602992.1">
    <property type="nucleotide sequence ID" value="NZ_BAAAHE010000010.1"/>
</dbReference>
<organism evidence="2 3">
    <name type="scientific">Sporichthya brevicatena</name>
    <dbReference type="NCBI Taxonomy" id="171442"/>
    <lineage>
        <taxon>Bacteria</taxon>
        <taxon>Bacillati</taxon>
        <taxon>Actinomycetota</taxon>
        <taxon>Actinomycetes</taxon>
        <taxon>Sporichthyales</taxon>
        <taxon>Sporichthyaceae</taxon>
        <taxon>Sporichthya</taxon>
    </lineage>
</organism>